<evidence type="ECO:0000313" key="5">
    <source>
        <dbReference type="Proteomes" id="UP000077245"/>
    </source>
</evidence>
<dbReference type="PATRIC" id="fig|49547.3.peg.154"/>
<dbReference type="PROSITE" id="PS51371">
    <property type="entry name" value="CBS"/>
    <property type="match status" value="4"/>
</dbReference>
<gene>
    <name evidence="4" type="primary">kdsD</name>
    <name evidence="4" type="ORF">MBCUR_01440</name>
</gene>
<dbReference type="Gene3D" id="3.10.580.10">
    <property type="entry name" value="CBS-domain"/>
    <property type="match status" value="2"/>
</dbReference>
<keyword evidence="1 2" id="KW-0129">CBS domain</keyword>
<dbReference type="EMBL" id="LWMV01000021">
    <property type="protein sequence ID" value="KZX15969.1"/>
    <property type="molecule type" value="Genomic_DNA"/>
</dbReference>
<dbReference type="OrthoDB" id="8919at2157"/>
<feature type="domain" description="CBS" evidence="3">
    <location>
        <begin position="217"/>
        <end position="273"/>
    </location>
</feature>
<dbReference type="InterPro" id="IPR046342">
    <property type="entry name" value="CBS_dom_sf"/>
</dbReference>
<reference evidence="4 5" key="1">
    <citation type="submission" date="2016-04" db="EMBL/GenBank/DDBJ databases">
        <title>Genome sequence of Methanobrevibacter curvatus DSM 11111.</title>
        <authorList>
            <person name="Poehlein A."/>
            <person name="Seedorf H."/>
            <person name="Daniel R."/>
        </authorList>
    </citation>
    <scope>NUCLEOTIDE SEQUENCE [LARGE SCALE GENOMIC DNA]</scope>
    <source>
        <strain evidence="4 5">DSM 11111</strain>
    </source>
</reference>
<dbReference type="PANTHER" id="PTHR43080">
    <property type="entry name" value="CBS DOMAIN-CONTAINING PROTEIN CBSX3, MITOCHONDRIAL"/>
    <property type="match status" value="1"/>
</dbReference>
<evidence type="ECO:0000256" key="2">
    <source>
        <dbReference type="PROSITE-ProRule" id="PRU00703"/>
    </source>
</evidence>
<organism evidence="4 5">
    <name type="scientific">Methanobrevibacter curvatus</name>
    <dbReference type="NCBI Taxonomy" id="49547"/>
    <lineage>
        <taxon>Archaea</taxon>
        <taxon>Methanobacteriati</taxon>
        <taxon>Methanobacteriota</taxon>
        <taxon>Methanomada group</taxon>
        <taxon>Methanobacteria</taxon>
        <taxon>Methanobacteriales</taxon>
        <taxon>Methanobacteriaceae</taxon>
        <taxon>Methanobrevibacter</taxon>
    </lineage>
</organism>
<dbReference type="PANTHER" id="PTHR43080:SF2">
    <property type="entry name" value="CBS DOMAIN-CONTAINING PROTEIN"/>
    <property type="match status" value="1"/>
</dbReference>
<dbReference type="STRING" id="49547.MBCUR_01440"/>
<evidence type="ECO:0000313" key="4">
    <source>
        <dbReference type="EMBL" id="KZX15969.1"/>
    </source>
</evidence>
<accession>A0A166DUN1</accession>
<keyword evidence="5" id="KW-1185">Reference proteome</keyword>
<dbReference type="SMART" id="SM00116">
    <property type="entry name" value="CBS"/>
    <property type="match status" value="4"/>
</dbReference>
<dbReference type="GO" id="GO:0019146">
    <property type="term" value="F:arabinose-5-phosphate isomerase activity"/>
    <property type="evidence" value="ECO:0007669"/>
    <property type="project" value="UniProtKB-EC"/>
</dbReference>
<proteinExistence type="predicted"/>
<comment type="caution">
    <text evidence="4">The sequence shown here is derived from an EMBL/GenBank/DDBJ whole genome shotgun (WGS) entry which is preliminary data.</text>
</comment>
<feature type="domain" description="CBS" evidence="3">
    <location>
        <begin position="143"/>
        <end position="199"/>
    </location>
</feature>
<evidence type="ECO:0000259" key="3">
    <source>
        <dbReference type="PROSITE" id="PS51371"/>
    </source>
</evidence>
<dbReference type="EC" id="5.3.1.13" evidence="4"/>
<protein>
    <submittedName>
        <fullName evidence="4">Arabinose 5-phosphate isomerase KdsD</fullName>
        <ecNumber evidence="4">5.3.1.13</ecNumber>
    </submittedName>
</protein>
<feature type="domain" description="CBS" evidence="3">
    <location>
        <begin position="80"/>
        <end position="138"/>
    </location>
</feature>
<name>A0A166DUN1_9EURY</name>
<dbReference type="SUPFAM" id="SSF54631">
    <property type="entry name" value="CBS-domain pair"/>
    <property type="match status" value="2"/>
</dbReference>
<dbReference type="InterPro" id="IPR000644">
    <property type="entry name" value="CBS_dom"/>
</dbReference>
<evidence type="ECO:0000256" key="1">
    <source>
        <dbReference type="ARBA" id="ARBA00023122"/>
    </source>
</evidence>
<feature type="domain" description="CBS" evidence="3">
    <location>
        <begin position="7"/>
        <end position="72"/>
    </location>
</feature>
<sequence length="273" mass="30241">MQVKNIMSEGIISIDKDQNICDGLKLMEKKKVSRLPVINTNQNKEKELVGIATEKDIAIKLGSSKYGNMAPSHFHMSTLMIKDVITVDEDMSVPEVAEILVKNNIGGVPVYSDGNIKGLVSKSDFIDTCRGRAYERVLVKDIMTTDLIFVSPEDRLIHARRLIIDSGVGRLLVSEDNALVGILTSKDIANAYVNFRKKVSENHMKTQVKNIFVGDIMTRNVSKVSTEDNITTVADEMLKTGFDGFPVVDLDDNIVGIITKSDLLNLIIKLESE</sequence>
<dbReference type="RefSeq" id="WP_067088953.1">
    <property type="nucleotide sequence ID" value="NZ_LWMV01000021.1"/>
</dbReference>
<dbReference type="InterPro" id="IPR051257">
    <property type="entry name" value="Diverse_CBS-Domain"/>
</dbReference>
<dbReference type="AlphaFoldDB" id="A0A166DUN1"/>
<dbReference type="Proteomes" id="UP000077245">
    <property type="component" value="Unassembled WGS sequence"/>
</dbReference>
<dbReference type="Pfam" id="PF00571">
    <property type="entry name" value="CBS"/>
    <property type="match status" value="4"/>
</dbReference>
<keyword evidence="4" id="KW-0413">Isomerase</keyword>